<feature type="region of interest" description="Disordered" evidence="1">
    <location>
        <begin position="29"/>
        <end position="69"/>
    </location>
</feature>
<sequence length="69" mass="7361">MKIVNLSGPAVIAGAVRYPIEGALTVTDQQAEQLEKSGRLDGEPEDLPVEDEQQETSAKPKRGAAIKES</sequence>
<proteinExistence type="predicted"/>
<feature type="compositionally biased region" description="Acidic residues" evidence="1">
    <location>
        <begin position="43"/>
        <end position="54"/>
    </location>
</feature>
<keyword evidence="3" id="KW-1185">Reference proteome</keyword>
<protein>
    <submittedName>
        <fullName evidence="2">Uncharacterized protein</fullName>
    </submittedName>
</protein>
<reference evidence="2 3" key="1">
    <citation type="submission" date="2015-04" db="EMBL/GenBank/DDBJ databases">
        <title>Genome sequence of aromatic hydrocarbons-degrading Sphingobium chungbukense DJ77.</title>
        <authorList>
            <person name="Kim Y.-C."/>
            <person name="Chae J.-C."/>
        </authorList>
    </citation>
    <scope>NUCLEOTIDE SEQUENCE [LARGE SCALE GENOMIC DNA]</scope>
    <source>
        <strain evidence="2 3">DJ77</strain>
    </source>
</reference>
<dbReference type="Proteomes" id="UP000033874">
    <property type="component" value="Unassembled WGS sequence"/>
</dbReference>
<organism evidence="2 3">
    <name type="scientific">Sphingobium chungbukense</name>
    <dbReference type="NCBI Taxonomy" id="56193"/>
    <lineage>
        <taxon>Bacteria</taxon>
        <taxon>Pseudomonadati</taxon>
        <taxon>Pseudomonadota</taxon>
        <taxon>Alphaproteobacteria</taxon>
        <taxon>Sphingomonadales</taxon>
        <taxon>Sphingomonadaceae</taxon>
        <taxon>Sphingobium</taxon>
    </lineage>
</organism>
<dbReference type="PATRIC" id="fig|56193.3.peg.2075"/>
<feature type="compositionally biased region" description="Basic and acidic residues" evidence="1">
    <location>
        <begin position="33"/>
        <end position="42"/>
    </location>
</feature>
<evidence type="ECO:0000313" key="2">
    <source>
        <dbReference type="EMBL" id="KKW92255.1"/>
    </source>
</evidence>
<dbReference type="RefSeq" id="WP_046763459.1">
    <property type="nucleotide sequence ID" value="NZ_LBIC01000004.1"/>
</dbReference>
<name>A0A0M3AQZ2_9SPHN</name>
<accession>A0A0M3AQZ2</accession>
<feature type="compositionally biased region" description="Basic residues" evidence="1">
    <location>
        <begin position="59"/>
        <end position="69"/>
    </location>
</feature>
<dbReference type="AlphaFoldDB" id="A0A0M3AQZ2"/>
<evidence type="ECO:0000256" key="1">
    <source>
        <dbReference type="SAM" id="MobiDB-lite"/>
    </source>
</evidence>
<gene>
    <name evidence="2" type="ORF">YP76_09990</name>
</gene>
<dbReference type="EMBL" id="LBIC01000004">
    <property type="protein sequence ID" value="KKW92255.1"/>
    <property type="molecule type" value="Genomic_DNA"/>
</dbReference>
<comment type="caution">
    <text evidence="2">The sequence shown here is derived from an EMBL/GenBank/DDBJ whole genome shotgun (WGS) entry which is preliminary data.</text>
</comment>
<evidence type="ECO:0000313" key="3">
    <source>
        <dbReference type="Proteomes" id="UP000033874"/>
    </source>
</evidence>
<dbReference type="STRING" id="56193.YP76_09990"/>